<keyword evidence="4" id="KW-0732">Signal</keyword>
<name>A0A8D5JM98_9BACT</name>
<evidence type="ECO:0000256" key="3">
    <source>
        <dbReference type="ARBA" id="ARBA00022448"/>
    </source>
</evidence>
<proteinExistence type="inferred from homology"/>
<evidence type="ECO:0000256" key="1">
    <source>
        <dbReference type="ARBA" id="ARBA00004196"/>
    </source>
</evidence>
<protein>
    <submittedName>
        <fullName evidence="5">C4-dicarboxylate ABC transporter</fullName>
    </submittedName>
</protein>
<dbReference type="PANTHER" id="PTHR33376">
    <property type="match status" value="1"/>
</dbReference>
<keyword evidence="6" id="KW-1185">Reference proteome</keyword>
<evidence type="ECO:0000256" key="4">
    <source>
        <dbReference type="SAM" id="SignalP"/>
    </source>
</evidence>
<feature type="signal peptide" evidence="4">
    <location>
        <begin position="1"/>
        <end position="26"/>
    </location>
</feature>
<dbReference type="GO" id="GO:0055085">
    <property type="term" value="P:transmembrane transport"/>
    <property type="evidence" value="ECO:0007669"/>
    <property type="project" value="InterPro"/>
</dbReference>
<comment type="subcellular location">
    <subcellularLocation>
        <location evidence="1">Cell envelope</location>
    </subcellularLocation>
</comment>
<evidence type="ECO:0000313" key="5">
    <source>
        <dbReference type="EMBL" id="BCL61357.1"/>
    </source>
</evidence>
<comment type="similarity">
    <text evidence="2">Belongs to the bacterial solute-binding protein 7 family.</text>
</comment>
<dbReference type="AlphaFoldDB" id="A0A8D5JM98"/>
<evidence type="ECO:0000313" key="6">
    <source>
        <dbReference type="Proteomes" id="UP000826725"/>
    </source>
</evidence>
<keyword evidence="3" id="KW-0813">Transport</keyword>
<dbReference type="NCBIfam" id="NF037995">
    <property type="entry name" value="TRAP_S1"/>
    <property type="match status" value="1"/>
</dbReference>
<dbReference type="KEGG" id="dbk:DGMP_20500"/>
<dbReference type="Proteomes" id="UP000826725">
    <property type="component" value="Chromosome"/>
</dbReference>
<dbReference type="InterPro" id="IPR004682">
    <property type="entry name" value="TRAP_DctP"/>
</dbReference>
<dbReference type="PIRSF" id="PIRSF006470">
    <property type="entry name" value="DctB"/>
    <property type="match status" value="1"/>
</dbReference>
<feature type="chain" id="PRO_5034590293" evidence="4">
    <location>
        <begin position="27"/>
        <end position="342"/>
    </location>
</feature>
<gene>
    <name evidence="5" type="ORF">DGMP_20500</name>
</gene>
<reference evidence="5" key="1">
    <citation type="submission" date="2020-09" db="EMBL/GenBank/DDBJ databases">
        <title>Desulfogranum mesoprofundum gen. nov., sp. nov., a novel mesophilic, sulfate-reducing chemolithoautotroph isolated from a deep-sea hydrothermal vent chimney in the Suiyo Seamount.</title>
        <authorList>
            <person name="Hashimoto Y."/>
            <person name="Nakagawa S."/>
        </authorList>
    </citation>
    <scope>NUCLEOTIDE SEQUENCE</scope>
    <source>
        <strain evidence="5">KT2</strain>
    </source>
</reference>
<dbReference type="PANTHER" id="PTHR33376:SF4">
    <property type="entry name" value="SIALIC ACID-BINDING PERIPLASMIC PROTEIN SIAP"/>
    <property type="match status" value="1"/>
</dbReference>
<sequence>MKNRLLLFPVLSLVILSLSMVTAAEAAYKKEYKMSVVVGPKLPWGAGATKFTELVREKTGGRINIKVYTSSSLMAGKQTNEFLIHRQGVADFCFASTINWSTTIKPLNLFNLPFFFPDYKALDAVTQGETGKKIALLLKKKGVTLLAWGENGFREITNSKHAITKPEDMKGLKIRVVGTPLFIDTMKALGANPVNMNWGDAQVAFQQGVVDGQENPVVGVEIPVKIWQFHKYATIWHYVIDPLMLTVNNKVMESFSAEDQKIIQEAALEAAGEQLTTVRKGLIAPDLSALKILENNGMKVTVLDQAMRNSFKSKTLGVYQKWVPKIGEELVKSAEQAIAATR</sequence>
<dbReference type="EMBL" id="AP024086">
    <property type="protein sequence ID" value="BCL61357.1"/>
    <property type="molecule type" value="Genomic_DNA"/>
</dbReference>
<evidence type="ECO:0000256" key="2">
    <source>
        <dbReference type="ARBA" id="ARBA00009023"/>
    </source>
</evidence>
<dbReference type="RefSeq" id="WP_228853816.1">
    <property type="nucleotide sequence ID" value="NZ_AP024086.1"/>
</dbReference>
<dbReference type="GO" id="GO:0030288">
    <property type="term" value="C:outer membrane-bounded periplasmic space"/>
    <property type="evidence" value="ECO:0007669"/>
    <property type="project" value="InterPro"/>
</dbReference>
<dbReference type="NCBIfam" id="TIGR00787">
    <property type="entry name" value="dctP"/>
    <property type="match status" value="1"/>
</dbReference>
<dbReference type="Pfam" id="PF03480">
    <property type="entry name" value="DctP"/>
    <property type="match status" value="1"/>
</dbReference>
<organism evidence="5 6">
    <name type="scientific">Desulfomarina profundi</name>
    <dbReference type="NCBI Taxonomy" id="2772557"/>
    <lineage>
        <taxon>Bacteria</taxon>
        <taxon>Pseudomonadati</taxon>
        <taxon>Thermodesulfobacteriota</taxon>
        <taxon>Desulfobulbia</taxon>
        <taxon>Desulfobulbales</taxon>
        <taxon>Desulfobulbaceae</taxon>
        <taxon>Desulfomarina</taxon>
    </lineage>
</organism>
<dbReference type="InterPro" id="IPR018389">
    <property type="entry name" value="DctP_fam"/>
</dbReference>
<accession>A0A8D5JM98</accession>